<name>A0ACC0DXM6_9BASI</name>
<accession>A0ACC0DXM6</accession>
<comment type="caution">
    <text evidence="1">The sequence shown here is derived from an EMBL/GenBank/DDBJ whole genome shotgun (WGS) entry which is preliminary data.</text>
</comment>
<organism evidence="1 2">
    <name type="scientific">Puccinia striiformis f. sp. tritici</name>
    <dbReference type="NCBI Taxonomy" id="168172"/>
    <lineage>
        <taxon>Eukaryota</taxon>
        <taxon>Fungi</taxon>
        <taxon>Dikarya</taxon>
        <taxon>Basidiomycota</taxon>
        <taxon>Pucciniomycotina</taxon>
        <taxon>Pucciniomycetes</taxon>
        <taxon>Pucciniales</taxon>
        <taxon>Pucciniaceae</taxon>
        <taxon>Puccinia</taxon>
    </lineage>
</organism>
<evidence type="ECO:0000313" key="2">
    <source>
        <dbReference type="Proteomes" id="UP001060170"/>
    </source>
</evidence>
<reference evidence="2" key="2">
    <citation type="journal article" date="2018" name="Mol. Plant Microbe Interact.">
        <title>Genome sequence resources for the wheat stripe rust pathogen (Puccinia striiformis f. sp. tritici) and the barley stripe rust pathogen (Puccinia striiformis f. sp. hordei).</title>
        <authorList>
            <person name="Xia C."/>
            <person name="Wang M."/>
            <person name="Yin C."/>
            <person name="Cornejo O.E."/>
            <person name="Hulbert S.H."/>
            <person name="Chen X."/>
        </authorList>
    </citation>
    <scope>NUCLEOTIDE SEQUENCE [LARGE SCALE GENOMIC DNA]</scope>
    <source>
        <strain evidence="2">93-210</strain>
    </source>
</reference>
<dbReference type="Proteomes" id="UP001060170">
    <property type="component" value="Chromosome 13"/>
</dbReference>
<proteinExistence type="predicted"/>
<sequence length="512" mass="58987">MLPKTLLSSILHALAIIHTTLAVKIPYQPMEVSEDIKSMENTHVAGTLDLRNDFQGEQCRWIKETTKPIEKDMKVIREHIEFLKGAKEPIYMEVASQLEEIDSHVVNHIQAKIIHLGREHHEVEQNSLFDVMGKRKANPLGDQNTQSHLREGEYHSMDIDTLGNEFQGAKRVKHTEGLISRPEDDEMPDISQAAEGSNTDQLFHIWNNLQTKINNWRPPPREYDDIKQMFISVKCLFLYGNLIKKHHLIEPSLMGRIHTFEPKTVFKMAMLDLNLKSKIPSGSLLHPKFLGRAFPLWCKNPVEPYLQPFTEALPEYQQKSITFLYLKDYLSTAKALFETGLESFEFILEGSPPTNLLARLDDLSSKIGLGISTIQGHGELDLVNKIKNCFKVFDNNHTLNEGSSVVGQFSINYHFIKFIKTFYKQIFDKLKPVNHEGNSLGFEAKIKLVEDFLIYAQDQVGDLNLKNLKEHYEYLLKENKPGSFTYFDWSTPLMLSLLKQRRLHLLMTQNLS</sequence>
<evidence type="ECO:0000313" key="1">
    <source>
        <dbReference type="EMBL" id="KAI7940740.1"/>
    </source>
</evidence>
<protein>
    <submittedName>
        <fullName evidence="1">Uncharacterized protein</fullName>
    </submittedName>
</protein>
<reference evidence="2" key="1">
    <citation type="journal article" date="2018" name="BMC Genomics">
        <title>Genomic insights into host adaptation between the wheat stripe rust pathogen (Puccinia striiformis f. sp. tritici) and the barley stripe rust pathogen (Puccinia striiformis f. sp. hordei).</title>
        <authorList>
            <person name="Xia C."/>
            <person name="Wang M."/>
            <person name="Yin C."/>
            <person name="Cornejo O.E."/>
            <person name="Hulbert S.H."/>
            <person name="Chen X."/>
        </authorList>
    </citation>
    <scope>NUCLEOTIDE SEQUENCE [LARGE SCALE GENOMIC DNA]</scope>
    <source>
        <strain evidence="2">93-210</strain>
    </source>
</reference>
<keyword evidence="2" id="KW-1185">Reference proteome</keyword>
<gene>
    <name evidence="1" type="ORF">MJO28_013025</name>
</gene>
<reference evidence="1 2" key="3">
    <citation type="journal article" date="2022" name="Microbiol. Spectr.">
        <title>Folding features and dynamics of 3D genome architecture in plant fungal pathogens.</title>
        <authorList>
            <person name="Xia C."/>
        </authorList>
    </citation>
    <scope>NUCLEOTIDE SEQUENCE [LARGE SCALE GENOMIC DNA]</scope>
    <source>
        <strain evidence="1 2">93-210</strain>
    </source>
</reference>
<dbReference type="EMBL" id="CM045877">
    <property type="protein sequence ID" value="KAI7940740.1"/>
    <property type="molecule type" value="Genomic_DNA"/>
</dbReference>